<feature type="non-terminal residue" evidence="1">
    <location>
        <position position="1"/>
    </location>
</feature>
<reference evidence="1" key="1">
    <citation type="journal article" date="2013" name="Environ. Microbiol.">
        <title>Microbiota from the distal guts of lean and obese adolescents exhibit partial functional redundancy besides clear differences in community structure.</title>
        <authorList>
            <person name="Ferrer M."/>
            <person name="Ruiz A."/>
            <person name="Lanza F."/>
            <person name="Haange S.B."/>
            <person name="Oberbach A."/>
            <person name="Till H."/>
            <person name="Bargiela R."/>
            <person name="Campoy C."/>
            <person name="Segura M.T."/>
            <person name="Richter M."/>
            <person name="von Bergen M."/>
            <person name="Seifert J."/>
            <person name="Suarez A."/>
        </authorList>
    </citation>
    <scope>NUCLEOTIDE SEQUENCE</scope>
</reference>
<dbReference type="AlphaFoldDB" id="K1S9J4"/>
<gene>
    <name evidence="1" type="ORF">LEA_16031</name>
</gene>
<name>K1S9J4_9ZZZZ</name>
<organism evidence="1">
    <name type="scientific">human gut metagenome</name>
    <dbReference type="NCBI Taxonomy" id="408170"/>
    <lineage>
        <taxon>unclassified sequences</taxon>
        <taxon>metagenomes</taxon>
        <taxon>organismal metagenomes</taxon>
    </lineage>
</organism>
<accession>K1S9J4</accession>
<proteinExistence type="predicted"/>
<dbReference type="EMBL" id="AJWY01010954">
    <property type="protein sequence ID" value="EKC54093.1"/>
    <property type="molecule type" value="Genomic_DNA"/>
</dbReference>
<comment type="caution">
    <text evidence="1">The sequence shown here is derived from an EMBL/GenBank/DDBJ whole genome shotgun (WGS) entry which is preliminary data.</text>
</comment>
<evidence type="ECO:0000313" key="1">
    <source>
        <dbReference type="EMBL" id="EKC54093.1"/>
    </source>
</evidence>
<sequence length="140" mass="15690">ANISGTYDFSRGWSVGAKLSAIGGTPYTPYDVEKSSLVEAWNASGRPYYDYSKYNTGRLDAFAQLDVRVDKVFYFRKCMLGIYVDLQNVTFSKLRQPDVLMSTGVIENPSAPPSEQRYKMKYIRQASGTLVPTLGVTVEF</sequence>
<dbReference type="SUPFAM" id="SSF56935">
    <property type="entry name" value="Porins"/>
    <property type="match status" value="1"/>
</dbReference>
<keyword evidence="1" id="KW-0675">Receptor</keyword>
<protein>
    <submittedName>
        <fullName evidence="1">Ferric aerobactin receptor</fullName>
    </submittedName>
</protein>